<reference evidence="2" key="1">
    <citation type="journal article" date="2023" name="Science">
        <title>Genome structures resolve the early diversification of teleost fishes.</title>
        <authorList>
            <person name="Parey E."/>
            <person name="Louis A."/>
            <person name="Montfort J."/>
            <person name="Bouchez O."/>
            <person name="Roques C."/>
            <person name="Iampietro C."/>
            <person name="Lluch J."/>
            <person name="Castinel A."/>
            <person name="Donnadieu C."/>
            <person name="Desvignes T."/>
            <person name="Floi Bucao C."/>
            <person name="Jouanno E."/>
            <person name="Wen M."/>
            <person name="Mejri S."/>
            <person name="Dirks R."/>
            <person name="Jansen H."/>
            <person name="Henkel C."/>
            <person name="Chen W.J."/>
            <person name="Zahm M."/>
            <person name="Cabau C."/>
            <person name="Klopp C."/>
            <person name="Thompson A.W."/>
            <person name="Robinson-Rechavi M."/>
            <person name="Braasch I."/>
            <person name="Lecointre G."/>
            <person name="Bobe J."/>
            <person name="Postlethwait J.H."/>
            <person name="Berthelot C."/>
            <person name="Roest Crollius H."/>
            <person name="Guiguen Y."/>
        </authorList>
    </citation>
    <scope>NUCLEOTIDE SEQUENCE</scope>
    <source>
        <strain evidence="2">NC1722</strain>
    </source>
</reference>
<gene>
    <name evidence="2" type="ORF">AAFF_G00294930</name>
</gene>
<evidence type="ECO:0000256" key="1">
    <source>
        <dbReference type="SAM" id="MobiDB-lite"/>
    </source>
</evidence>
<feature type="region of interest" description="Disordered" evidence="1">
    <location>
        <begin position="1"/>
        <end position="44"/>
    </location>
</feature>
<dbReference type="AlphaFoldDB" id="A0AAD7W1S9"/>
<evidence type="ECO:0000313" key="3">
    <source>
        <dbReference type="Proteomes" id="UP001221898"/>
    </source>
</evidence>
<keyword evidence="3" id="KW-1185">Reference proteome</keyword>
<dbReference type="Proteomes" id="UP001221898">
    <property type="component" value="Unassembled WGS sequence"/>
</dbReference>
<protein>
    <submittedName>
        <fullName evidence="2">Uncharacterized protein</fullName>
    </submittedName>
</protein>
<proteinExistence type="predicted"/>
<evidence type="ECO:0000313" key="2">
    <source>
        <dbReference type="EMBL" id="KAJ8372079.1"/>
    </source>
</evidence>
<name>A0AAD7W1S9_9TELE</name>
<organism evidence="2 3">
    <name type="scientific">Aldrovandia affinis</name>
    <dbReference type="NCBI Taxonomy" id="143900"/>
    <lineage>
        <taxon>Eukaryota</taxon>
        <taxon>Metazoa</taxon>
        <taxon>Chordata</taxon>
        <taxon>Craniata</taxon>
        <taxon>Vertebrata</taxon>
        <taxon>Euteleostomi</taxon>
        <taxon>Actinopterygii</taxon>
        <taxon>Neopterygii</taxon>
        <taxon>Teleostei</taxon>
        <taxon>Notacanthiformes</taxon>
        <taxon>Halosauridae</taxon>
        <taxon>Aldrovandia</taxon>
    </lineage>
</organism>
<sequence length="79" mass="8386">MTASVQRNRSAAGPPAATPAVSRADWPAGPAARRGDWPGGPGGGTPYADSLPLYLNPSCDPFMDFSKYFLHLFPLQPIK</sequence>
<accession>A0AAD7W1S9</accession>
<comment type="caution">
    <text evidence="2">The sequence shown here is derived from an EMBL/GenBank/DDBJ whole genome shotgun (WGS) entry which is preliminary data.</text>
</comment>
<dbReference type="EMBL" id="JAINUG010000417">
    <property type="protein sequence ID" value="KAJ8372079.1"/>
    <property type="molecule type" value="Genomic_DNA"/>
</dbReference>